<dbReference type="SMART" id="SM00387">
    <property type="entry name" value="HATPase_c"/>
    <property type="match status" value="1"/>
</dbReference>
<dbReference type="Gene3D" id="1.10.287.130">
    <property type="match status" value="1"/>
</dbReference>
<evidence type="ECO:0000256" key="1">
    <source>
        <dbReference type="ARBA" id="ARBA00000085"/>
    </source>
</evidence>
<keyword evidence="4" id="KW-1003">Cell membrane</keyword>
<feature type="domain" description="Histidine kinase" evidence="15">
    <location>
        <begin position="318"/>
        <end position="528"/>
    </location>
</feature>
<dbReference type="InterPro" id="IPR013767">
    <property type="entry name" value="PAS_fold"/>
</dbReference>
<keyword evidence="11 14" id="KW-1133">Transmembrane helix</keyword>
<dbReference type="InterPro" id="IPR016120">
    <property type="entry name" value="Sig_transdc_His_kin_SpoOB"/>
</dbReference>
<gene>
    <name evidence="17" type="ORF">ACFPJ4_02240</name>
</gene>
<evidence type="ECO:0000256" key="10">
    <source>
        <dbReference type="ARBA" id="ARBA00022840"/>
    </source>
</evidence>
<keyword evidence="5" id="KW-0597">Phosphoprotein</keyword>
<keyword evidence="8" id="KW-0547">Nucleotide-binding</keyword>
<dbReference type="InterPro" id="IPR004358">
    <property type="entry name" value="Sig_transdc_His_kin-like_C"/>
</dbReference>
<keyword evidence="10 17" id="KW-0067">ATP-binding</keyword>
<dbReference type="RefSeq" id="WP_386738659.1">
    <property type="nucleotide sequence ID" value="NZ_JBHSMG010000001.1"/>
</dbReference>
<dbReference type="PROSITE" id="PS50109">
    <property type="entry name" value="HIS_KIN"/>
    <property type="match status" value="1"/>
</dbReference>
<evidence type="ECO:0000256" key="6">
    <source>
        <dbReference type="ARBA" id="ARBA00022679"/>
    </source>
</evidence>
<keyword evidence="12" id="KW-0902">Two-component regulatory system</keyword>
<evidence type="ECO:0000256" key="2">
    <source>
        <dbReference type="ARBA" id="ARBA00004651"/>
    </source>
</evidence>
<feature type="transmembrane region" description="Helical" evidence="14">
    <location>
        <begin position="12"/>
        <end position="34"/>
    </location>
</feature>
<keyword evidence="9" id="KW-0418">Kinase</keyword>
<comment type="subcellular location">
    <subcellularLocation>
        <location evidence="2">Cell membrane</location>
        <topology evidence="2">Multi-pass membrane protein</topology>
    </subcellularLocation>
</comment>
<evidence type="ECO:0000313" key="17">
    <source>
        <dbReference type="EMBL" id="MFC5501054.1"/>
    </source>
</evidence>
<evidence type="ECO:0000256" key="3">
    <source>
        <dbReference type="ARBA" id="ARBA00012438"/>
    </source>
</evidence>
<dbReference type="EMBL" id="JBHSMG010000001">
    <property type="protein sequence ID" value="MFC5501054.1"/>
    <property type="molecule type" value="Genomic_DNA"/>
</dbReference>
<evidence type="ECO:0000256" key="7">
    <source>
        <dbReference type="ARBA" id="ARBA00022692"/>
    </source>
</evidence>
<evidence type="ECO:0000256" key="13">
    <source>
        <dbReference type="ARBA" id="ARBA00023136"/>
    </source>
</evidence>
<evidence type="ECO:0000256" key="9">
    <source>
        <dbReference type="ARBA" id="ARBA00022777"/>
    </source>
</evidence>
<keyword evidence="18" id="KW-1185">Reference proteome</keyword>
<evidence type="ECO:0000256" key="4">
    <source>
        <dbReference type="ARBA" id="ARBA00022475"/>
    </source>
</evidence>
<dbReference type="SUPFAM" id="SSF55874">
    <property type="entry name" value="ATPase domain of HSP90 chaperone/DNA topoisomerase II/histidine kinase"/>
    <property type="match status" value="1"/>
</dbReference>
<dbReference type="Gene3D" id="3.30.450.20">
    <property type="entry name" value="PAS domain"/>
    <property type="match status" value="2"/>
</dbReference>
<evidence type="ECO:0000259" key="15">
    <source>
        <dbReference type="PROSITE" id="PS50109"/>
    </source>
</evidence>
<organism evidence="17 18">
    <name type="scientific">Lysinimonas soli</name>
    <dbReference type="NCBI Taxonomy" id="1074233"/>
    <lineage>
        <taxon>Bacteria</taxon>
        <taxon>Bacillati</taxon>
        <taxon>Actinomycetota</taxon>
        <taxon>Actinomycetes</taxon>
        <taxon>Micrococcales</taxon>
        <taxon>Microbacteriaceae</taxon>
        <taxon>Lysinimonas</taxon>
    </lineage>
</organism>
<dbReference type="GO" id="GO:0005524">
    <property type="term" value="F:ATP binding"/>
    <property type="evidence" value="ECO:0007669"/>
    <property type="project" value="UniProtKB-KW"/>
</dbReference>
<dbReference type="PANTHER" id="PTHR44936">
    <property type="entry name" value="SENSOR PROTEIN CREC"/>
    <property type="match status" value="1"/>
</dbReference>
<dbReference type="EC" id="2.7.13.3" evidence="3"/>
<keyword evidence="7 14" id="KW-0812">Transmembrane</keyword>
<comment type="caution">
    <text evidence="17">The sequence shown here is derived from an EMBL/GenBank/DDBJ whole genome shotgun (WGS) entry which is preliminary data.</text>
</comment>
<dbReference type="Pfam" id="PF17203">
    <property type="entry name" value="sCache_3_2"/>
    <property type="match status" value="1"/>
</dbReference>
<dbReference type="PROSITE" id="PS50112">
    <property type="entry name" value="PAS"/>
    <property type="match status" value="1"/>
</dbReference>
<keyword evidence="6" id="KW-0808">Transferase</keyword>
<dbReference type="PRINTS" id="PR00344">
    <property type="entry name" value="BCTRLSENSOR"/>
</dbReference>
<evidence type="ECO:0000256" key="12">
    <source>
        <dbReference type="ARBA" id="ARBA00023012"/>
    </source>
</evidence>
<dbReference type="Proteomes" id="UP001596039">
    <property type="component" value="Unassembled WGS sequence"/>
</dbReference>
<comment type="catalytic activity">
    <reaction evidence="1">
        <text>ATP + protein L-histidine = ADP + protein N-phospho-L-histidine.</text>
        <dbReference type="EC" id="2.7.13.3"/>
    </reaction>
</comment>
<dbReference type="InterPro" id="IPR036890">
    <property type="entry name" value="HATPase_C_sf"/>
</dbReference>
<dbReference type="InterPro" id="IPR000014">
    <property type="entry name" value="PAS"/>
</dbReference>
<evidence type="ECO:0000256" key="11">
    <source>
        <dbReference type="ARBA" id="ARBA00022989"/>
    </source>
</evidence>
<sequence>MRHTRTWSVAGRVFGVQVLAVLVIGAVLLVILVLDAQRSVSDDAAAKSLAVSQTIASDPAVTSAIEASDPTAALQPYALAVMKSAHVDFVTIMDPNGIRFTHPDPAQIGQHFLGTISAAQQGRSITETYTGTLGPSVRAVVPITDHGRLVGMVSAGVTTAKVSTAVLPRVPFLVGLSILVVLLGAAAAAFTRRSLWRMTGRLAPQQMSRMVQFYESVLHSVREGVVLTDPQHRVVLYNDEAADLLGLPPAPESLPPRTAGELDIDPDVAALLDSGRRVIEETHVAEGRVLLVNQEPALTTGREPAGAHSAVMTLRDQSRLQAILGELESIRTMSEALQSQSHEHLNTLHTIASLIEMGRAEEVSALIDDISRTSQGLADAVNGRDASPVLAALLLGKAATATERGVILDVDLADGVVLPLSPNETVSVVGNLVDNALDAVRRSPAPRRVGVRIRGEAADVVLDITDTGPGIPEGTDVFAPGVTSKADDGGAHGLGLGVVRRIVEEHGGTIAFAPGTPTTVIVRLPLGATP</sequence>
<accession>A0ABW0NQ93</accession>
<dbReference type="InterPro" id="IPR050980">
    <property type="entry name" value="2C_sensor_his_kinase"/>
</dbReference>
<protein>
    <recommendedName>
        <fullName evidence="3">histidine kinase</fullName>
        <ecNumber evidence="3">2.7.13.3</ecNumber>
    </recommendedName>
</protein>
<evidence type="ECO:0000259" key="16">
    <source>
        <dbReference type="PROSITE" id="PS50112"/>
    </source>
</evidence>
<evidence type="ECO:0000256" key="14">
    <source>
        <dbReference type="SAM" id="Phobius"/>
    </source>
</evidence>
<dbReference type="Pfam" id="PF02518">
    <property type="entry name" value="HATPase_c"/>
    <property type="match status" value="1"/>
</dbReference>
<dbReference type="InterPro" id="IPR039506">
    <property type="entry name" value="SPOB_a"/>
</dbReference>
<dbReference type="SUPFAM" id="SSF55785">
    <property type="entry name" value="PYP-like sensor domain (PAS domain)"/>
    <property type="match status" value="1"/>
</dbReference>
<dbReference type="PANTHER" id="PTHR44936:SF9">
    <property type="entry name" value="SENSOR PROTEIN CREC"/>
    <property type="match status" value="1"/>
</dbReference>
<feature type="transmembrane region" description="Helical" evidence="14">
    <location>
        <begin position="170"/>
        <end position="191"/>
    </location>
</feature>
<dbReference type="InterPro" id="IPR029151">
    <property type="entry name" value="Sensor-like_sf"/>
</dbReference>
<evidence type="ECO:0000313" key="18">
    <source>
        <dbReference type="Proteomes" id="UP001596039"/>
    </source>
</evidence>
<name>A0ABW0NQ93_9MICO</name>
<dbReference type="InterPro" id="IPR005467">
    <property type="entry name" value="His_kinase_dom"/>
</dbReference>
<proteinExistence type="predicted"/>
<evidence type="ECO:0000256" key="5">
    <source>
        <dbReference type="ARBA" id="ARBA00022553"/>
    </source>
</evidence>
<reference evidence="18" key="1">
    <citation type="journal article" date="2019" name="Int. J. Syst. Evol. Microbiol.">
        <title>The Global Catalogue of Microorganisms (GCM) 10K type strain sequencing project: providing services to taxonomists for standard genome sequencing and annotation.</title>
        <authorList>
            <consortium name="The Broad Institute Genomics Platform"/>
            <consortium name="The Broad Institute Genome Sequencing Center for Infectious Disease"/>
            <person name="Wu L."/>
            <person name="Ma J."/>
        </authorList>
    </citation>
    <scope>NUCLEOTIDE SEQUENCE [LARGE SCALE GENOMIC DNA]</scope>
    <source>
        <strain evidence="18">CGMCC 4.6997</strain>
    </source>
</reference>
<dbReference type="InterPro" id="IPR033463">
    <property type="entry name" value="sCache_3"/>
</dbReference>
<dbReference type="Pfam" id="PF14689">
    <property type="entry name" value="SPOB_a"/>
    <property type="match status" value="1"/>
</dbReference>
<dbReference type="Gene3D" id="3.30.565.10">
    <property type="entry name" value="Histidine kinase-like ATPase, C-terminal domain"/>
    <property type="match status" value="1"/>
</dbReference>
<keyword evidence="13 14" id="KW-0472">Membrane</keyword>
<dbReference type="SUPFAM" id="SSF103190">
    <property type="entry name" value="Sensory domain-like"/>
    <property type="match status" value="1"/>
</dbReference>
<feature type="domain" description="PAS" evidence="16">
    <location>
        <begin position="210"/>
        <end position="249"/>
    </location>
</feature>
<evidence type="ECO:0000256" key="8">
    <source>
        <dbReference type="ARBA" id="ARBA00022741"/>
    </source>
</evidence>
<dbReference type="InterPro" id="IPR035965">
    <property type="entry name" value="PAS-like_dom_sf"/>
</dbReference>
<dbReference type="SUPFAM" id="SSF55890">
    <property type="entry name" value="Sporulation response regulatory protein Spo0B"/>
    <property type="match status" value="1"/>
</dbReference>
<dbReference type="InterPro" id="IPR003594">
    <property type="entry name" value="HATPase_dom"/>
</dbReference>
<dbReference type="Pfam" id="PF00989">
    <property type="entry name" value="PAS"/>
    <property type="match status" value="1"/>
</dbReference>